<dbReference type="InterPro" id="IPR044194">
    <property type="entry name" value="BLISTER"/>
</dbReference>
<feature type="compositionally biased region" description="Polar residues" evidence="2">
    <location>
        <begin position="197"/>
        <end position="210"/>
    </location>
</feature>
<feature type="compositionally biased region" description="Acidic residues" evidence="2">
    <location>
        <begin position="1094"/>
        <end position="1103"/>
    </location>
</feature>
<feature type="region of interest" description="Disordered" evidence="2">
    <location>
        <begin position="20"/>
        <end position="659"/>
    </location>
</feature>
<feature type="compositionally biased region" description="Low complexity" evidence="2">
    <location>
        <begin position="329"/>
        <end position="341"/>
    </location>
</feature>
<feature type="compositionally biased region" description="Polar residues" evidence="2">
    <location>
        <begin position="270"/>
        <end position="281"/>
    </location>
</feature>
<evidence type="ECO:0000313" key="4">
    <source>
        <dbReference type="Proteomes" id="UP001190700"/>
    </source>
</evidence>
<feature type="compositionally biased region" description="Polar residues" evidence="2">
    <location>
        <begin position="695"/>
        <end position="708"/>
    </location>
</feature>
<feature type="compositionally biased region" description="Basic and acidic residues" evidence="2">
    <location>
        <begin position="857"/>
        <end position="880"/>
    </location>
</feature>
<feature type="compositionally biased region" description="Basic and acidic residues" evidence="2">
    <location>
        <begin position="20"/>
        <end position="49"/>
    </location>
</feature>
<feature type="compositionally biased region" description="Low complexity" evidence="2">
    <location>
        <begin position="51"/>
        <end position="68"/>
    </location>
</feature>
<feature type="compositionally biased region" description="Basic and acidic residues" evidence="2">
    <location>
        <begin position="470"/>
        <end position="482"/>
    </location>
</feature>
<evidence type="ECO:0000256" key="2">
    <source>
        <dbReference type="SAM" id="MobiDB-lite"/>
    </source>
</evidence>
<evidence type="ECO:0000313" key="3">
    <source>
        <dbReference type="EMBL" id="KAK3263394.1"/>
    </source>
</evidence>
<feature type="compositionally biased region" description="Low complexity" evidence="2">
    <location>
        <begin position="121"/>
        <end position="134"/>
    </location>
</feature>
<accession>A0AAE0FP81</accession>
<gene>
    <name evidence="3" type="ORF">CYMTET_27798</name>
</gene>
<feature type="region of interest" description="Disordered" evidence="2">
    <location>
        <begin position="673"/>
        <end position="724"/>
    </location>
</feature>
<feature type="compositionally biased region" description="Low complexity" evidence="2">
    <location>
        <begin position="634"/>
        <end position="648"/>
    </location>
</feature>
<reference evidence="3 4" key="1">
    <citation type="journal article" date="2015" name="Genome Biol. Evol.">
        <title>Comparative Genomics of a Bacterivorous Green Alga Reveals Evolutionary Causalities and Consequences of Phago-Mixotrophic Mode of Nutrition.</title>
        <authorList>
            <person name="Burns J.A."/>
            <person name="Paasch A."/>
            <person name="Narechania A."/>
            <person name="Kim E."/>
        </authorList>
    </citation>
    <scope>NUCLEOTIDE SEQUENCE [LARGE SCALE GENOMIC DNA]</scope>
    <source>
        <strain evidence="3 4">PLY_AMNH</strain>
    </source>
</reference>
<feature type="compositionally biased region" description="Polar residues" evidence="2">
    <location>
        <begin position="81"/>
        <end position="90"/>
    </location>
</feature>
<dbReference type="GO" id="GO:0040008">
    <property type="term" value="P:regulation of growth"/>
    <property type="evidence" value="ECO:0007669"/>
    <property type="project" value="InterPro"/>
</dbReference>
<feature type="region of interest" description="Disordered" evidence="2">
    <location>
        <begin position="1085"/>
        <end position="1178"/>
    </location>
</feature>
<keyword evidence="4" id="KW-1185">Reference proteome</keyword>
<evidence type="ECO:0000256" key="1">
    <source>
        <dbReference type="SAM" id="Coils"/>
    </source>
</evidence>
<feature type="compositionally biased region" description="Polar residues" evidence="2">
    <location>
        <begin position="794"/>
        <end position="808"/>
    </location>
</feature>
<feature type="region of interest" description="Disordered" evidence="2">
    <location>
        <begin position="794"/>
        <end position="913"/>
    </location>
</feature>
<feature type="compositionally biased region" description="Polar residues" evidence="2">
    <location>
        <begin position="297"/>
        <end position="328"/>
    </location>
</feature>
<feature type="compositionally biased region" description="Low complexity" evidence="2">
    <location>
        <begin position="545"/>
        <end position="559"/>
    </location>
</feature>
<feature type="compositionally biased region" description="Basic and acidic residues" evidence="2">
    <location>
        <begin position="521"/>
        <end position="531"/>
    </location>
</feature>
<name>A0AAE0FP81_9CHLO</name>
<feature type="region of interest" description="Disordered" evidence="2">
    <location>
        <begin position="737"/>
        <end position="775"/>
    </location>
</feature>
<dbReference type="PANTHER" id="PTHR47490">
    <property type="entry name" value="PROTEIN BLISTER"/>
    <property type="match status" value="1"/>
</dbReference>
<protein>
    <submittedName>
        <fullName evidence="3">Uncharacterized protein</fullName>
    </submittedName>
</protein>
<feature type="coiled-coil region" evidence="1">
    <location>
        <begin position="1213"/>
        <end position="1261"/>
    </location>
</feature>
<feature type="compositionally biased region" description="Low complexity" evidence="2">
    <location>
        <begin position="494"/>
        <end position="508"/>
    </location>
</feature>
<sequence>MASTSPDPANAGLSVAALKKKEAAEKGRRKLDDFRKKKAAEAAAKEKAKASKGSGSAAANTTPASASTKKIATPAVKPSTPVETSRNDANNVAIADLASTTSKAVSSESKPDVPAVPKPPASSAYASLSDSYIAPSKPSTVAKPELPLPPAFVSSPPTAERMEEASTSSRPKVSPTPSPRAPSTSNSSRDGLDAVRSPTSTSGTAQSQHAFDSGHLQVPKPYTPSAPLAASSGRVSSSAAPVSSTKLPQSDSDALFPLTATKPTFAAPQPQASLHTGNVPGQTPPLPPSPREVDPSHTPSTAATKLEANAQSTQPSPAVTRASTLPPTSSSVHPDASSASSLPQKDIVRPAALVANRAQKDGARPAALVANREQRDAARPAALVANRVSANPITATQTGTSTGKDTADSTVHPPIPGQTASDFAAVADRSEKLPEPLSSEKLEPAKPKSGRIGSRLSGLLSHIAGAPSEPAERSSSRFRNEGEDAGISGSTGPSKLSSLANNGLSSAKGFLSHIAGAPGEPAERSSSRFPKDDEDAGISGSTGPSKLSSLANNGLSSAKEALPQMAGAPPQSRRQDATSGGQSRGETPFQPPANGTGFRSSDAHVASSAASKLSSNGFHDSAKGLLTHVAGAPSTQTSTSSDLSDSQSIGKEAAKPASSSAYAALSDAYLSSRTTVAQASVQPSEGLASKGARSSLASNGLDSTNSSRYHLARAPGGSTTAKPAISLSGSYAELSDSYLAPGNSAANPEVPSAPGGSALAVPPQPARTSVSASASVPSLLSLGAKPAALALRDSSVNVGNQKWNTPLTESLKAAPSTDVQPSGGEANGLPDLGSIRPSPLIRGPDLQLKEPANTSAKSERPSWIKDEPKDNLAVRSDDQKPSPTGRKRPDWDTPPPLPQGGVRPAPSSREKDEFKHLQQHIDDLTQEKYDLDRALQSHRALTENLAEENSALTDQYNMQASLVEKLKEQVARREQEIEAQMVVMESMRASRDEALRGNVDSSTRAQALAQEVVDLEEKTLQIRSRELKLEQEMKEQSMEKEANRRAMAALEADRASLRAAVEALQEERRMMASRLRMAALDHQLALDNPPETPGNEEAEEESSPEAAEQATAPAEAEPVALQSEEGAGSASAPTQEEVYSQRPPGGEDSAEAAAADNEAEAIAEETPPVMRARRNTTGGGVDMGEIFKILALEQPVIVGEEQMLMVDNIHSILNELEEERNGTARELQSSREQIHALQAQKEEMSSKLEAQTQRLELAIAQSMAVQLERGQLMQANSHVVKRPIGGRRGSTGDQDGEEVVDRMLGRMLGMFFGKGKSRARPVRK</sequence>
<keyword evidence="1" id="KW-0175">Coiled coil</keyword>
<feature type="compositionally biased region" description="Polar residues" evidence="2">
    <location>
        <begin position="98"/>
        <end position="108"/>
    </location>
</feature>
<dbReference type="PANTHER" id="PTHR47490:SF2">
    <property type="entry name" value="PROTEIN BLISTER"/>
    <property type="match status" value="1"/>
</dbReference>
<feature type="compositionally biased region" description="Basic and acidic residues" evidence="2">
    <location>
        <begin position="428"/>
        <end position="446"/>
    </location>
</feature>
<dbReference type="EMBL" id="LGRX02015481">
    <property type="protein sequence ID" value="KAK3263394.1"/>
    <property type="molecule type" value="Genomic_DNA"/>
</dbReference>
<organism evidence="3 4">
    <name type="scientific">Cymbomonas tetramitiformis</name>
    <dbReference type="NCBI Taxonomy" id="36881"/>
    <lineage>
        <taxon>Eukaryota</taxon>
        <taxon>Viridiplantae</taxon>
        <taxon>Chlorophyta</taxon>
        <taxon>Pyramimonadophyceae</taxon>
        <taxon>Pyramimonadales</taxon>
        <taxon>Pyramimonadaceae</taxon>
        <taxon>Cymbomonas</taxon>
    </lineage>
</organism>
<feature type="compositionally biased region" description="Polar residues" evidence="2">
    <location>
        <begin position="388"/>
        <end position="404"/>
    </location>
</feature>
<feature type="compositionally biased region" description="Polar residues" evidence="2">
    <location>
        <begin position="673"/>
        <end position="683"/>
    </location>
</feature>
<feature type="compositionally biased region" description="Low complexity" evidence="2">
    <location>
        <begin position="1104"/>
        <end position="1118"/>
    </location>
</feature>
<feature type="compositionally biased region" description="Low complexity" evidence="2">
    <location>
        <begin position="229"/>
        <end position="244"/>
    </location>
</feature>
<dbReference type="Proteomes" id="UP001190700">
    <property type="component" value="Unassembled WGS sequence"/>
</dbReference>
<comment type="caution">
    <text evidence="3">The sequence shown here is derived from an EMBL/GenBank/DDBJ whole genome shotgun (WGS) entry which is preliminary data.</text>
</comment>
<feature type="coiled-coil region" evidence="1">
    <location>
        <begin position="1015"/>
        <end position="1074"/>
    </location>
</feature>
<proteinExistence type="predicted"/>